<feature type="binding site" evidence="3">
    <location>
        <position position="348"/>
    </location>
    <ligand>
        <name>Mn(2+)</name>
        <dbReference type="ChEBI" id="CHEBI:29035"/>
    </ligand>
</feature>
<evidence type="ECO:0000313" key="5">
    <source>
        <dbReference type="EMBL" id="MCM6763206.1"/>
    </source>
</evidence>
<reference evidence="5" key="1">
    <citation type="submission" date="2022-06" db="EMBL/GenBank/DDBJ databases">
        <title>Whole genome shotgun sequencing (WGS) of Rathayibacter sp. ZW T2_19, isolated from stored onions (Allium cepa).</title>
        <authorList>
            <person name="Stoll D.A."/>
            <person name="Huch M."/>
        </authorList>
    </citation>
    <scope>NUCLEOTIDE SEQUENCE</scope>
    <source>
        <strain evidence="5">ZW T2_19</strain>
    </source>
</reference>
<evidence type="ECO:0000256" key="4">
    <source>
        <dbReference type="RuleBase" id="RU363071"/>
    </source>
</evidence>
<sequence>MVAGLDYWRELEIKQQPQWPDADAVSAASAEIAALPPLVFAGEVDQLRERLGAAARGEAFLLQGGDCAETFAGATADQIRNRVKTVLQMAVVLTYGASMPVIKMGRMAGQFAKPRSSDLETRGDVTLPAYRGDIVNGYDFTPESRTADPRRIVQGYHTAASTLNLIRAFTQGGFADLRLVHYWNKGFTENPQNQRYEQLAREIDRAVKFMVACGADFEGMKRTEFYTGHEGLLMDYERPMTRIDSRTGTPYNTSSHFIWIGERTRELDGAHVDFLSRVRNPIGVKLGPSTSPETMLELIDKLDPDREPGRLTFITRMGAGKIRDALPPLLEAVKSSDALPLWVTDPMHGNGLTTPTGYKTRRFDDVVDEVKGFFEAHRAAGTHPGGIHVELTGDDVTECLGGSEQIDEATLATRYESVCDPRLNHMQSLELAFLVAEELRQR</sequence>
<protein>
    <recommendedName>
        <fullName evidence="4">Phospho-2-dehydro-3-deoxyheptonate aldolase</fullName>
        <ecNumber evidence="4">2.5.1.54</ecNumber>
    </recommendedName>
</protein>
<dbReference type="SUPFAM" id="SSF51569">
    <property type="entry name" value="Aldolase"/>
    <property type="match status" value="1"/>
</dbReference>
<evidence type="ECO:0000256" key="1">
    <source>
        <dbReference type="ARBA" id="ARBA00008911"/>
    </source>
</evidence>
<dbReference type="RefSeq" id="WP_251946205.1">
    <property type="nucleotide sequence ID" value="NZ_JAMRYM010000054.1"/>
</dbReference>
<evidence type="ECO:0000256" key="3">
    <source>
        <dbReference type="PIRSR" id="PIRSR602480-1"/>
    </source>
</evidence>
<comment type="similarity">
    <text evidence="1 4">Belongs to the class-II DAHP synthase family.</text>
</comment>
<feature type="binding site" evidence="3">
    <location>
        <position position="67"/>
    </location>
    <ligand>
        <name>Mn(2+)</name>
        <dbReference type="ChEBI" id="CHEBI:29035"/>
    </ligand>
</feature>
<proteinExistence type="inferred from homology"/>
<feature type="binding site" evidence="3">
    <location>
        <position position="390"/>
    </location>
    <ligand>
        <name>Mn(2+)</name>
        <dbReference type="ChEBI" id="CHEBI:29035"/>
    </ligand>
</feature>
<organism evidence="5 6">
    <name type="scientific">Rathayibacter rubneri</name>
    <dbReference type="NCBI Taxonomy" id="2950106"/>
    <lineage>
        <taxon>Bacteria</taxon>
        <taxon>Bacillati</taxon>
        <taxon>Actinomycetota</taxon>
        <taxon>Actinomycetes</taxon>
        <taxon>Micrococcales</taxon>
        <taxon>Microbacteriaceae</taxon>
        <taxon>Rathayibacter</taxon>
    </lineage>
</organism>
<dbReference type="NCBIfam" id="TIGR01358">
    <property type="entry name" value="DAHP_synth_II"/>
    <property type="match status" value="1"/>
</dbReference>
<keyword evidence="3" id="KW-0170">Cobalt</keyword>
<comment type="cofactor">
    <cofactor evidence="3">
        <name>Mn(2+)</name>
        <dbReference type="ChEBI" id="CHEBI:29035"/>
    </cofactor>
    <cofactor evidence="3">
        <name>Co(2+)</name>
        <dbReference type="ChEBI" id="CHEBI:48828"/>
    </cofactor>
    <cofactor evidence="3">
        <name>Cd(2+)</name>
        <dbReference type="ChEBI" id="CHEBI:48775"/>
    </cofactor>
    <text evidence="3">Binds 1 divalent cation per subunit. The enzyme is active with manganese, cobalt or cadmium ions.</text>
</comment>
<dbReference type="EC" id="2.5.1.54" evidence="4"/>
<dbReference type="EMBL" id="JAMRYM010000054">
    <property type="protein sequence ID" value="MCM6763206.1"/>
    <property type="molecule type" value="Genomic_DNA"/>
</dbReference>
<feature type="binding site" evidence="3">
    <location>
        <position position="285"/>
    </location>
    <ligand>
        <name>phosphoenolpyruvate</name>
        <dbReference type="ChEBI" id="CHEBI:58702"/>
    </ligand>
</feature>
<dbReference type="PANTHER" id="PTHR21337:SF0">
    <property type="entry name" value="PHOSPHO-2-DEHYDRO-3-DEOXYHEPTONATE ALDOLASE"/>
    <property type="match status" value="1"/>
</dbReference>
<evidence type="ECO:0000256" key="2">
    <source>
        <dbReference type="ARBA" id="ARBA00022679"/>
    </source>
</evidence>
<keyword evidence="3" id="KW-0464">Manganese</keyword>
<dbReference type="Gene3D" id="3.20.20.70">
    <property type="entry name" value="Aldolase class I"/>
    <property type="match status" value="1"/>
</dbReference>
<dbReference type="GO" id="GO:0008652">
    <property type="term" value="P:amino acid biosynthetic process"/>
    <property type="evidence" value="ECO:0007669"/>
    <property type="project" value="UniProtKB-KW"/>
</dbReference>
<dbReference type="GO" id="GO:0009073">
    <property type="term" value="P:aromatic amino acid family biosynthetic process"/>
    <property type="evidence" value="ECO:0007669"/>
    <property type="project" value="UniProtKB-KW"/>
</dbReference>
<dbReference type="AlphaFoldDB" id="A0A9X2DZJ3"/>
<accession>A0A9X2DZJ3</accession>
<name>A0A9X2DZJ3_9MICO</name>
<dbReference type="Pfam" id="PF01474">
    <property type="entry name" value="DAHP_synth_2"/>
    <property type="match status" value="1"/>
</dbReference>
<keyword evidence="4" id="KW-0028">Amino-acid biosynthesis</keyword>
<dbReference type="GO" id="GO:0003849">
    <property type="term" value="F:3-deoxy-7-phosphoheptulonate synthase activity"/>
    <property type="evidence" value="ECO:0007669"/>
    <property type="project" value="UniProtKB-EC"/>
</dbReference>
<dbReference type="InterPro" id="IPR013785">
    <property type="entry name" value="Aldolase_TIM"/>
</dbReference>
<comment type="pathway">
    <text evidence="4">Metabolic intermediate biosynthesis; chorismate biosynthesis; chorismate from D-erythrose 4-phosphate and phosphoenolpyruvate: step 1/7.</text>
</comment>
<gene>
    <name evidence="5" type="ORF">NB037_12340</name>
</gene>
<comment type="caution">
    <text evidence="5">The sequence shown here is derived from an EMBL/GenBank/DDBJ whole genome shotgun (WGS) entry which is preliminary data.</text>
</comment>
<feature type="binding site" evidence="3">
    <location>
        <position position="316"/>
    </location>
    <ligand>
        <name>phosphoenolpyruvate</name>
        <dbReference type="ChEBI" id="CHEBI:58702"/>
    </ligand>
</feature>
<keyword evidence="6" id="KW-1185">Reference proteome</keyword>
<comment type="catalytic activity">
    <reaction evidence="4">
        <text>D-erythrose 4-phosphate + phosphoenolpyruvate + H2O = 7-phospho-2-dehydro-3-deoxy-D-arabino-heptonate + phosphate</text>
        <dbReference type="Rhea" id="RHEA:14717"/>
        <dbReference type="ChEBI" id="CHEBI:15377"/>
        <dbReference type="ChEBI" id="CHEBI:16897"/>
        <dbReference type="ChEBI" id="CHEBI:43474"/>
        <dbReference type="ChEBI" id="CHEBI:58394"/>
        <dbReference type="ChEBI" id="CHEBI:58702"/>
        <dbReference type="EC" id="2.5.1.54"/>
    </reaction>
</comment>
<evidence type="ECO:0000313" key="6">
    <source>
        <dbReference type="Proteomes" id="UP001155240"/>
    </source>
</evidence>
<feature type="binding site" evidence="3">
    <location>
        <position position="106"/>
    </location>
    <ligand>
        <name>phosphoenolpyruvate</name>
        <dbReference type="ChEBI" id="CHEBI:58702"/>
    </ligand>
</feature>
<keyword evidence="2 4" id="KW-0808">Transferase</keyword>
<keyword evidence="3" id="KW-0104">Cadmium</keyword>
<dbReference type="InterPro" id="IPR002480">
    <property type="entry name" value="DAHP_synth_2"/>
</dbReference>
<feature type="binding site" evidence="3">
    <location>
        <position position="420"/>
    </location>
    <ligand>
        <name>Mn(2+)</name>
        <dbReference type="ChEBI" id="CHEBI:29035"/>
    </ligand>
</feature>
<keyword evidence="4" id="KW-0057">Aromatic amino acid biosynthesis</keyword>
<dbReference type="PANTHER" id="PTHR21337">
    <property type="entry name" value="PHOSPHO-2-DEHYDRO-3-DEOXYHEPTONATE ALDOLASE 1, 2"/>
    <property type="match status" value="1"/>
</dbReference>
<dbReference type="Proteomes" id="UP001155240">
    <property type="component" value="Unassembled WGS sequence"/>
</dbReference>
<feature type="binding site" evidence="3">
    <location>
        <begin position="262"/>
        <end position="263"/>
    </location>
    <ligand>
        <name>phosphoenolpyruvate</name>
        <dbReference type="ChEBI" id="CHEBI:58702"/>
    </ligand>
</feature>